<feature type="coiled-coil region" evidence="1">
    <location>
        <begin position="43"/>
        <end position="70"/>
    </location>
</feature>
<sequence length="478" mass="57069">MINMHDFLETNDRNKLYLIHFLEADMNHYFPIDSLMKNLGISRFKVENLIEELNVELAELKLNKLEIINIHFVTATNINEETIIRLRRSYVRKSYYFCLFEELLYRKTSLAEFAEKFFISESKAYDVKKKLSSMLKPLSISIKNGQIQGDEEKIRLLYFDVYYFFFNGCKDIFKVRIDEIKEHEEIISNLKGSIPLSQEEKIYIFMRIINKRIKNENYVEISSTDFNSENDTLQAYQKYIPMKDKDIKIQETLYFSRFLYAENFIPIEDTDIGKANIRLVNKIGTDFSEKIVRELLQESNAINDSEILPQLMANINRINFRWIYFQYSTNTFITDNQWKYFEEVYPEYFEFVISFIEKAAFIKSESAKKTLFYDYLFAIITIVPISYLSRSINICIDFSRGKTYTDYISNNILQFQSMDINISTKPDDKTDLYISDYNSEFVSCNQIIWKEPPTNKDWKNFGNTLVFIRREKQREKAK</sequence>
<dbReference type="RefSeq" id="WP_069133803.1">
    <property type="nucleotide sequence ID" value="NZ_CP023483.1"/>
</dbReference>
<name>A0A1D2LGC1_BROTH</name>
<proteinExistence type="predicted"/>
<dbReference type="AlphaFoldDB" id="A0A1D2LGC1"/>
<evidence type="ECO:0000259" key="2">
    <source>
        <dbReference type="Pfam" id="PF05043"/>
    </source>
</evidence>
<dbReference type="Proteomes" id="UP000243591">
    <property type="component" value="Chromosome"/>
</dbReference>
<dbReference type="OrthoDB" id="2143991at2"/>
<accession>A0A1D2LGC1</accession>
<dbReference type="STRING" id="2756.BFR44_10300"/>
<dbReference type="KEGG" id="bths:CNY62_07355"/>
<protein>
    <recommendedName>
        <fullName evidence="2">Mga helix-turn-helix domain-containing protein</fullName>
    </recommendedName>
</protein>
<dbReference type="Pfam" id="PF05043">
    <property type="entry name" value="Mga"/>
    <property type="match status" value="1"/>
</dbReference>
<keyword evidence="1" id="KW-0175">Coiled coil</keyword>
<evidence type="ECO:0000313" key="3">
    <source>
        <dbReference type="EMBL" id="ATF26223.1"/>
    </source>
</evidence>
<organism evidence="3 4">
    <name type="scientific">Brochothrix thermosphacta</name>
    <name type="common">Microbacterium thermosphactum</name>
    <dbReference type="NCBI Taxonomy" id="2756"/>
    <lineage>
        <taxon>Bacteria</taxon>
        <taxon>Bacillati</taxon>
        <taxon>Bacillota</taxon>
        <taxon>Bacilli</taxon>
        <taxon>Bacillales</taxon>
        <taxon>Listeriaceae</taxon>
        <taxon>Brochothrix</taxon>
    </lineage>
</organism>
<dbReference type="EMBL" id="CP023483">
    <property type="protein sequence ID" value="ATF26223.1"/>
    <property type="molecule type" value="Genomic_DNA"/>
</dbReference>
<evidence type="ECO:0000256" key="1">
    <source>
        <dbReference type="SAM" id="Coils"/>
    </source>
</evidence>
<reference evidence="3 4" key="1">
    <citation type="submission" date="2017-09" db="EMBL/GenBank/DDBJ databases">
        <title>Complete Genome Sequences of Two Strains of the Meat Spoilage Bacterium Brochothrix thermosphacta Isolated from Ground Chicken.</title>
        <authorList>
            <person name="Paoli G.C."/>
            <person name="Wijey C."/>
            <person name="Chen C.-Y."/>
            <person name="Nguyen L."/>
            <person name="Yan X."/>
            <person name="Irwin P.L."/>
        </authorList>
    </citation>
    <scope>NUCLEOTIDE SEQUENCE [LARGE SCALE GENOMIC DNA]</scope>
    <source>
        <strain evidence="3 4">BI</strain>
    </source>
</reference>
<evidence type="ECO:0000313" key="4">
    <source>
        <dbReference type="Proteomes" id="UP000243591"/>
    </source>
</evidence>
<dbReference type="InterPro" id="IPR007737">
    <property type="entry name" value="Mga_HTH"/>
</dbReference>
<gene>
    <name evidence="3" type="ORF">CNY62_07355</name>
</gene>
<keyword evidence="4" id="KW-1185">Reference proteome</keyword>
<feature type="domain" description="Mga helix-turn-helix" evidence="2">
    <location>
        <begin position="86"/>
        <end position="162"/>
    </location>
</feature>